<dbReference type="InterPro" id="IPR036388">
    <property type="entry name" value="WH-like_DNA-bd_sf"/>
</dbReference>
<dbReference type="InterPro" id="IPR036390">
    <property type="entry name" value="WH_DNA-bd_sf"/>
</dbReference>
<dbReference type="PANTHER" id="PTHR44846">
    <property type="entry name" value="MANNOSYL-D-GLYCERATE TRANSPORT/METABOLISM SYSTEM REPRESSOR MNGR-RELATED"/>
    <property type="match status" value="1"/>
</dbReference>
<dbReference type="GO" id="GO:0045892">
    <property type="term" value="P:negative regulation of DNA-templated transcription"/>
    <property type="evidence" value="ECO:0007669"/>
    <property type="project" value="TreeGrafter"/>
</dbReference>
<gene>
    <name evidence="6" type="ORF">FD01_GL000506</name>
</gene>
<dbReference type="PANTHER" id="PTHR44846:SF5">
    <property type="entry name" value="HTH-TYPE TRANSCRIPTIONAL REGULATOR GMUR"/>
    <property type="match status" value="1"/>
</dbReference>
<dbReference type="Pfam" id="PF00392">
    <property type="entry name" value="GntR"/>
    <property type="match status" value="1"/>
</dbReference>
<dbReference type="EMBL" id="AZEU01000112">
    <property type="protein sequence ID" value="KRL46177.1"/>
    <property type="molecule type" value="Genomic_DNA"/>
</dbReference>
<evidence type="ECO:0000256" key="3">
    <source>
        <dbReference type="ARBA" id="ARBA00023125"/>
    </source>
</evidence>
<evidence type="ECO:0000313" key="7">
    <source>
        <dbReference type="Proteomes" id="UP000051790"/>
    </source>
</evidence>
<keyword evidence="2" id="KW-0805">Transcription regulation</keyword>
<sequence>MATPKYQMIADEIRRRIHMNVYPAKSLIPDQNTLAKEFGVSRMTIKKALDGLAVEGLIYKQSGLGTYVLGDVSVHASDSPAEAFDGLTKQEGEEHVSSEVIKFDVSLPSELIQKKLDVASDEPVYVIDRLRKIDGVPRVLEHTIFPLKLVPGLTREILMGSIYDYMHQALNLKFGGALRRINATLANDFDVAHLDATTGEPVLEVEQVIWLTTGENLEYSTSRNLASWRGYTVLDINND</sequence>
<proteinExistence type="predicted"/>
<dbReference type="FunFam" id="1.10.10.10:FF:000079">
    <property type="entry name" value="GntR family transcriptional regulator"/>
    <property type="match status" value="1"/>
</dbReference>
<dbReference type="PATRIC" id="fig|1423769.4.peg.538"/>
<dbReference type="InterPro" id="IPR011663">
    <property type="entry name" value="UTRA"/>
</dbReference>
<evidence type="ECO:0000256" key="4">
    <source>
        <dbReference type="ARBA" id="ARBA00023163"/>
    </source>
</evidence>
<protein>
    <submittedName>
        <fullName evidence="6">Transcriptional regulator</fullName>
    </submittedName>
</protein>
<dbReference type="Proteomes" id="UP000051790">
    <property type="component" value="Unassembled WGS sequence"/>
</dbReference>
<keyword evidence="7" id="KW-1185">Reference proteome</keyword>
<dbReference type="InterPro" id="IPR000524">
    <property type="entry name" value="Tscrpt_reg_HTH_GntR"/>
</dbReference>
<dbReference type="FunFam" id="3.40.1410.10:FF:000008">
    <property type="entry name" value="Transcriptional regulator, GntR family"/>
    <property type="match status" value="1"/>
</dbReference>
<dbReference type="SMART" id="SM00866">
    <property type="entry name" value="UTRA"/>
    <property type="match status" value="1"/>
</dbReference>
<dbReference type="Gene3D" id="3.40.1410.10">
    <property type="entry name" value="Chorismate lyase-like"/>
    <property type="match status" value="1"/>
</dbReference>
<reference evidence="6 7" key="1">
    <citation type="journal article" date="2015" name="Genome Announc.">
        <title>Expanding the biotechnology potential of lactobacilli through comparative genomics of 213 strains and associated genera.</title>
        <authorList>
            <person name="Sun Z."/>
            <person name="Harris H.M."/>
            <person name="McCann A."/>
            <person name="Guo C."/>
            <person name="Argimon S."/>
            <person name="Zhang W."/>
            <person name="Yang X."/>
            <person name="Jeffery I.B."/>
            <person name="Cooney J.C."/>
            <person name="Kagawa T.F."/>
            <person name="Liu W."/>
            <person name="Song Y."/>
            <person name="Salvetti E."/>
            <person name="Wrobel A."/>
            <person name="Rasinkangas P."/>
            <person name="Parkhill J."/>
            <person name="Rea M.C."/>
            <person name="O'Sullivan O."/>
            <person name="Ritari J."/>
            <person name="Douillard F.P."/>
            <person name="Paul Ross R."/>
            <person name="Yang R."/>
            <person name="Briner A.E."/>
            <person name="Felis G.E."/>
            <person name="de Vos W.M."/>
            <person name="Barrangou R."/>
            <person name="Klaenhammer T.R."/>
            <person name="Caufield P.W."/>
            <person name="Cui Y."/>
            <person name="Zhang H."/>
            <person name="O'Toole P.W."/>
        </authorList>
    </citation>
    <scope>NUCLEOTIDE SEQUENCE [LARGE SCALE GENOMIC DNA]</scope>
    <source>
        <strain evidence="6 7">DSM 13343</strain>
    </source>
</reference>
<dbReference type="PRINTS" id="PR00035">
    <property type="entry name" value="HTHGNTR"/>
</dbReference>
<dbReference type="CDD" id="cd07377">
    <property type="entry name" value="WHTH_GntR"/>
    <property type="match status" value="1"/>
</dbReference>
<keyword evidence="3" id="KW-0238">DNA-binding</keyword>
<dbReference type="Pfam" id="PF07702">
    <property type="entry name" value="UTRA"/>
    <property type="match status" value="1"/>
</dbReference>
<name>A0A0R1QP52_9LACO</name>
<dbReference type="PROSITE" id="PS50949">
    <property type="entry name" value="HTH_GNTR"/>
    <property type="match status" value="1"/>
</dbReference>
<dbReference type="RefSeq" id="WP_056963201.1">
    <property type="nucleotide sequence ID" value="NZ_AZEU01000112.1"/>
</dbReference>
<dbReference type="GO" id="GO:0003677">
    <property type="term" value="F:DNA binding"/>
    <property type="evidence" value="ECO:0007669"/>
    <property type="project" value="UniProtKB-KW"/>
</dbReference>
<dbReference type="SUPFAM" id="SSF64288">
    <property type="entry name" value="Chorismate lyase-like"/>
    <property type="match status" value="1"/>
</dbReference>
<keyword evidence="1" id="KW-0678">Repressor</keyword>
<evidence type="ECO:0000256" key="1">
    <source>
        <dbReference type="ARBA" id="ARBA00022491"/>
    </source>
</evidence>
<keyword evidence="4" id="KW-0804">Transcription</keyword>
<dbReference type="Gene3D" id="1.10.10.10">
    <property type="entry name" value="Winged helix-like DNA-binding domain superfamily/Winged helix DNA-binding domain"/>
    <property type="match status" value="1"/>
</dbReference>
<dbReference type="AlphaFoldDB" id="A0A0R1QP52"/>
<evidence type="ECO:0000259" key="5">
    <source>
        <dbReference type="PROSITE" id="PS50949"/>
    </source>
</evidence>
<feature type="domain" description="HTH gntR-type" evidence="5">
    <location>
        <begin position="3"/>
        <end position="71"/>
    </location>
</feature>
<dbReference type="OrthoDB" id="9815017at2"/>
<comment type="caution">
    <text evidence="6">The sequence shown here is derived from an EMBL/GenBank/DDBJ whole genome shotgun (WGS) entry which is preliminary data.</text>
</comment>
<evidence type="ECO:0000313" key="6">
    <source>
        <dbReference type="EMBL" id="KRL46177.1"/>
    </source>
</evidence>
<accession>A0A0R1QP52</accession>
<dbReference type="SUPFAM" id="SSF46785">
    <property type="entry name" value="Winged helix' DNA-binding domain"/>
    <property type="match status" value="1"/>
</dbReference>
<organism evidence="6 7">
    <name type="scientific">Lacticaseibacillus manihotivorans DSM 13343 = JCM 12514</name>
    <dbReference type="NCBI Taxonomy" id="1423769"/>
    <lineage>
        <taxon>Bacteria</taxon>
        <taxon>Bacillati</taxon>
        <taxon>Bacillota</taxon>
        <taxon>Bacilli</taxon>
        <taxon>Lactobacillales</taxon>
        <taxon>Lactobacillaceae</taxon>
        <taxon>Lacticaseibacillus</taxon>
    </lineage>
</organism>
<dbReference type="InterPro" id="IPR050679">
    <property type="entry name" value="Bact_HTH_transcr_reg"/>
</dbReference>
<dbReference type="GO" id="GO:0003700">
    <property type="term" value="F:DNA-binding transcription factor activity"/>
    <property type="evidence" value="ECO:0007669"/>
    <property type="project" value="InterPro"/>
</dbReference>
<dbReference type="InterPro" id="IPR028978">
    <property type="entry name" value="Chorismate_lyase_/UTRA_dom_sf"/>
</dbReference>
<evidence type="ECO:0000256" key="2">
    <source>
        <dbReference type="ARBA" id="ARBA00023015"/>
    </source>
</evidence>
<dbReference type="SMART" id="SM00345">
    <property type="entry name" value="HTH_GNTR"/>
    <property type="match status" value="1"/>
</dbReference>